<sequence length="97" mass="10827">MSVYSYKMSDAEQAADDLNFVMNNIESTLMEMESDMHKLAAGWEGSEQEHYQGIHGKWNSAADNIKMILGQVREALDDNTANVAETRNRAARSISGE</sequence>
<dbReference type="AlphaFoldDB" id="A0A2N6T363"/>
<dbReference type="RefSeq" id="WP_102724386.1">
    <property type="nucleotide sequence ID" value="NZ_PNHG01000017.1"/>
</dbReference>
<organism evidence="2 3">
    <name type="scientific">Corynebacterium tuscaniense</name>
    <dbReference type="NCBI Taxonomy" id="302449"/>
    <lineage>
        <taxon>Bacteria</taxon>
        <taxon>Bacillati</taxon>
        <taxon>Actinomycetota</taxon>
        <taxon>Actinomycetes</taxon>
        <taxon>Mycobacteriales</taxon>
        <taxon>Corynebacteriaceae</taxon>
        <taxon>Corynebacterium</taxon>
    </lineage>
</organism>
<reference evidence="2 3" key="1">
    <citation type="submission" date="2017-09" db="EMBL/GenBank/DDBJ databases">
        <title>Bacterial strain isolated from the female urinary microbiota.</title>
        <authorList>
            <person name="Thomas-White K."/>
            <person name="Kumar N."/>
            <person name="Forster S."/>
            <person name="Putonti C."/>
            <person name="Lawley T."/>
            <person name="Wolfe A.J."/>
        </authorList>
    </citation>
    <scope>NUCLEOTIDE SEQUENCE [LARGE SCALE GENOMIC DNA]</scope>
    <source>
        <strain evidence="2 3">UMB0792</strain>
    </source>
</reference>
<protein>
    <recommendedName>
        <fullName evidence="1">ESAT-6-like protein</fullName>
    </recommendedName>
</protein>
<proteinExistence type="inferred from homology"/>
<dbReference type="Proteomes" id="UP000235836">
    <property type="component" value="Unassembled WGS sequence"/>
</dbReference>
<accession>A0A2N6T363</accession>
<name>A0A2N6T363_9CORY</name>
<gene>
    <name evidence="2" type="ORF">CJ203_09370</name>
</gene>
<dbReference type="InterPro" id="IPR036689">
    <property type="entry name" value="ESAT-6-like_sf"/>
</dbReference>
<dbReference type="SUPFAM" id="SSF140453">
    <property type="entry name" value="EsxAB dimer-like"/>
    <property type="match status" value="1"/>
</dbReference>
<dbReference type="NCBIfam" id="TIGR03930">
    <property type="entry name" value="WXG100_ESAT6"/>
    <property type="match status" value="1"/>
</dbReference>
<comment type="similarity">
    <text evidence="1">Belongs to the WXG100 family.</text>
</comment>
<dbReference type="Pfam" id="PF06013">
    <property type="entry name" value="WXG100"/>
    <property type="match status" value="1"/>
</dbReference>
<dbReference type="InterPro" id="IPR010310">
    <property type="entry name" value="T7SS_ESAT-6-like"/>
</dbReference>
<evidence type="ECO:0000256" key="1">
    <source>
        <dbReference type="RuleBase" id="RU362001"/>
    </source>
</evidence>
<evidence type="ECO:0000313" key="2">
    <source>
        <dbReference type="EMBL" id="PMC63735.1"/>
    </source>
</evidence>
<keyword evidence="3" id="KW-1185">Reference proteome</keyword>
<dbReference type="Gene3D" id="1.10.287.1060">
    <property type="entry name" value="ESAT-6-like"/>
    <property type="match status" value="1"/>
</dbReference>
<comment type="caution">
    <text evidence="2">The sequence shown here is derived from an EMBL/GenBank/DDBJ whole genome shotgun (WGS) entry which is preliminary data.</text>
</comment>
<dbReference type="EMBL" id="PNHG01000017">
    <property type="protein sequence ID" value="PMC63735.1"/>
    <property type="molecule type" value="Genomic_DNA"/>
</dbReference>
<evidence type="ECO:0000313" key="3">
    <source>
        <dbReference type="Proteomes" id="UP000235836"/>
    </source>
</evidence>